<dbReference type="InterPro" id="IPR052343">
    <property type="entry name" value="Retrotransposon-Effector_Assoc"/>
</dbReference>
<dbReference type="InterPro" id="IPR025558">
    <property type="entry name" value="DUF4283"/>
</dbReference>
<organism evidence="2 3">
    <name type="scientific">Rubroshorea leprosula</name>
    <dbReference type="NCBI Taxonomy" id="152421"/>
    <lineage>
        <taxon>Eukaryota</taxon>
        <taxon>Viridiplantae</taxon>
        <taxon>Streptophyta</taxon>
        <taxon>Embryophyta</taxon>
        <taxon>Tracheophyta</taxon>
        <taxon>Spermatophyta</taxon>
        <taxon>Magnoliopsida</taxon>
        <taxon>eudicotyledons</taxon>
        <taxon>Gunneridae</taxon>
        <taxon>Pentapetalae</taxon>
        <taxon>rosids</taxon>
        <taxon>malvids</taxon>
        <taxon>Malvales</taxon>
        <taxon>Dipterocarpaceae</taxon>
        <taxon>Rubroshorea</taxon>
    </lineage>
</organism>
<evidence type="ECO:0000313" key="3">
    <source>
        <dbReference type="Proteomes" id="UP001054252"/>
    </source>
</evidence>
<evidence type="ECO:0000313" key="2">
    <source>
        <dbReference type="EMBL" id="GKU93023.1"/>
    </source>
</evidence>
<dbReference type="PANTHER" id="PTHR46890:SF48">
    <property type="entry name" value="RNA-DIRECTED DNA POLYMERASE"/>
    <property type="match status" value="1"/>
</dbReference>
<evidence type="ECO:0000259" key="1">
    <source>
        <dbReference type="Pfam" id="PF14111"/>
    </source>
</evidence>
<keyword evidence="3" id="KW-1185">Reference proteome</keyword>
<dbReference type="Proteomes" id="UP001054252">
    <property type="component" value="Unassembled WGS sequence"/>
</dbReference>
<dbReference type="SUPFAM" id="SSF56672">
    <property type="entry name" value="DNA/RNA polymerases"/>
    <property type="match status" value="1"/>
</dbReference>
<accession>A0AAV5HVX9</accession>
<dbReference type="AlphaFoldDB" id="A0AAV5HVX9"/>
<proteinExistence type="predicted"/>
<dbReference type="PANTHER" id="PTHR46890">
    <property type="entry name" value="NON-LTR RETROLELEMENT REVERSE TRANSCRIPTASE-LIKE PROTEIN-RELATED"/>
    <property type="match status" value="1"/>
</dbReference>
<reference evidence="2 3" key="1">
    <citation type="journal article" date="2021" name="Commun. Biol.">
        <title>The genome of Shorea leprosula (Dipterocarpaceae) highlights the ecological relevance of drought in aseasonal tropical rainforests.</title>
        <authorList>
            <person name="Ng K.K.S."/>
            <person name="Kobayashi M.J."/>
            <person name="Fawcett J.A."/>
            <person name="Hatakeyama M."/>
            <person name="Paape T."/>
            <person name="Ng C.H."/>
            <person name="Ang C.C."/>
            <person name="Tnah L.H."/>
            <person name="Lee C.T."/>
            <person name="Nishiyama T."/>
            <person name="Sese J."/>
            <person name="O'Brien M.J."/>
            <person name="Copetti D."/>
            <person name="Mohd Noor M.I."/>
            <person name="Ong R.C."/>
            <person name="Putra M."/>
            <person name="Sireger I.Z."/>
            <person name="Indrioko S."/>
            <person name="Kosugi Y."/>
            <person name="Izuno A."/>
            <person name="Isagi Y."/>
            <person name="Lee S.L."/>
            <person name="Shimizu K.K."/>
        </authorList>
    </citation>
    <scope>NUCLEOTIDE SEQUENCE [LARGE SCALE GENOMIC DNA]</scope>
    <source>
        <strain evidence="2">214</strain>
    </source>
</reference>
<dbReference type="InterPro" id="IPR043502">
    <property type="entry name" value="DNA/RNA_pol_sf"/>
</dbReference>
<gene>
    <name evidence="2" type="ORF">SLEP1_g6663</name>
</gene>
<comment type="caution">
    <text evidence="2">The sequence shown here is derived from an EMBL/GenBank/DDBJ whole genome shotgun (WGS) entry which is preliminary data.</text>
</comment>
<dbReference type="EMBL" id="BPVZ01000006">
    <property type="protein sequence ID" value="GKU93023.1"/>
    <property type="molecule type" value="Genomic_DNA"/>
</dbReference>
<protein>
    <recommendedName>
        <fullName evidence="1">DUF4283 domain-containing protein</fullName>
    </recommendedName>
</protein>
<sequence>MTDPSVRDLTTALGKRLSLTVEEDVGLDLDDSDEAQWSGGGARWCLVSTVLTRKKYNLEAMENTLAGIWRPVKGMHMRILGNNFFAFYFFHPVDMQQVLAVGPWRFANHVMVLQESAAGRPVKKEDLFEIRLCSEDLAHWNSTHFGHVQKQVKQCIRPIESIRQQPVSESTIEEEKRLLTETEEWLEREEVMWHQRSREIWLQEGDRNTRFFHKRASRRKDHNTINKLQGKDGVWKYDFQDLQHIATDYFSTLFSSSQPTAIHRVTCCLQSCVSIQDNALLLRDFTENDITQALFHMHPSKAPGPDGLSPAFFQQFWNIVKEDVVRPYLQFLNHGGALPQDLNFTHIVLIPKRNEPRTMANLRPISLCNVVYRILAKVLANRFKQVLQTVISQEQSAFLPNRLITDNFLIAYEVLHYMRSRKNRKK</sequence>
<name>A0AAV5HVX9_9ROSI</name>
<dbReference type="Pfam" id="PF14111">
    <property type="entry name" value="DUF4283"/>
    <property type="match status" value="1"/>
</dbReference>
<feature type="domain" description="DUF4283" evidence="1">
    <location>
        <begin position="43"/>
        <end position="114"/>
    </location>
</feature>